<feature type="domain" description="BT-3987-like N-terminal" evidence="2">
    <location>
        <begin position="32"/>
        <end position="148"/>
    </location>
</feature>
<reference evidence="3" key="1">
    <citation type="submission" date="2022-12" db="EMBL/GenBank/DDBJ databases">
        <title>Phocaeicola acetigenes sp. nov., isolated feces from a healthy human.</title>
        <authorList>
            <person name="Do H."/>
            <person name="Ha Y.B."/>
            <person name="Kim J.-S."/>
            <person name="Suh M.K."/>
            <person name="Kim H.S."/>
            <person name="Lee J.-S."/>
        </authorList>
    </citation>
    <scope>NUCLEOTIDE SEQUENCE</scope>
    <source>
        <strain evidence="3">KGMB11183</strain>
    </source>
</reference>
<sequence length="403" mass="45437">MMNIHTLKTLLWGSLLTFSMFSCAEGDSFDYNKNVVLVSGTETNPVVKFVVEDTPSSYAVTATSTNKVDEDVRIKFGIDNSLVEAYNEAHSTNYYPVPDGTVEIENQDVVIEKGKTFSTPATVKVISTEGLDEGRVYVIPVTIQQSEGLDVLVPSKTIYLQISRVLHFTSLNISNPELYSNFMFSEDKKLSLSNFTYEIKFYSEEWHSIARMCCFSSADGSRSNMLRFGEAGMDVNCLQWVCPTGSVPSVTRFSTNRWYTLSLTYDGSKFTMYVDGVKDAQLDGDGQPVDFQMFEIGMSWTSYRYSQYFKGRIAEVRVWNRALTPAELQMGLCAVDPHSEGLMAYWKMNEGESYIFHDSTDNGYDMDWSNTCREINEGAGNTFGLDYSAHVAWDADEKNECVQ</sequence>
<dbReference type="RefSeq" id="WP_269877599.1">
    <property type="nucleotide sequence ID" value="NZ_JAPZVM010000004.1"/>
</dbReference>
<feature type="chain" id="PRO_5047491182" evidence="1">
    <location>
        <begin position="25"/>
        <end position="403"/>
    </location>
</feature>
<gene>
    <name evidence="3" type="ORF">O6P32_06700</name>
</gene>
<dbReference type="Gene3D" id="2.60.120.200">
    <property type="match status" value="1"/>
</dbReference>
<keyword evidence="1" id="KW-0732">Signal</keyword>
<name>A0ABT4PH64_9BACT</name>
<dbReference type="SUPFAM" id="SSF49899">
    <property type="entry name" value="Concanavalin A-like lectins/glucanases"/>
    <property type="match status" value="1"/>
</dbReference>
<proteinExistence type="predicted"/>
<evidence type="ECO:0000313" key="3">
    <source>
        <dbReference type="EMBL" id="MCZ8372398.1"/>
    </source>
</evidence>
<dbReference type="Gene3D" id="2.60.40.1740">
    <property type="entry name" value="hypothetical protein (bacova_03559)"/>
    <property type="match status" value="1"/>
</dbReference>
<evidence type="ECO:0000256" key="1">
    <source>
        <dbReference type="SAM" id="SignalP"/>
    </source>
</evidence>
<dbReference type="EMBL" id="JAPZVM010000004">
    <property type="protein sequence ID" value="MCZ8372398.1"/>
    <property type="molecule type" value="Genomic_DNA"/>
</dbReference>
<accession>A0ABT4PH64</accession>
<dbReference type="InterPro" id="IPR013728">
    <property type="entry name" value="BT_3987-like_N"/>
</dbReference>
<feature type="signal peptide" evidence="1">
    <location>
        <begin position="1"/>
        <end position="24"/>
    </location>
</feature>
<dbReference type="Pfam" id="PF13385">
    <property type="entry name" value="Laminin_G_3"/>
    <property type="match status" value="1"/>
</dbReference>
<keyword evidence="4" id="KW-1185">Reference proteome</keyword>
<dbReference type="Proteomes" id="UP001141933">
    <property type="component" value="Unassembled WGS sequence"/>
</dbReference>
<dbReference type="Pfam" id="PF08522">
    <property type="entry name" value="BT_3987-like_N"/>
    <property type="match status" value="1"/>
</dbReference>
<dbReference type="InterPro" id="IPR013320">
    <property type="entry name" value="ConA-like_dom_sf"/>
</dbReference>
<evidence type="ECO:0000259" key="2">
    <source>
        <dbReference type="Pfam" id="PF08522"/>
    </source>
</evidence>
<protein>
    <submittedName>
        <fullName evidence="3">DUF1735 and LamG domain-containing protein</fullName>
    </submittedName>
</protein>
<comment type="caution">
    <text evidence="3">The sequence shown here is derived from an EMBL/GenBank/DDBJ whole genome shotgun (WGS) entry which is preliminary data.</text>
</comment>
<evidence type="ECO:0000313" key="4">
    <source>
        <dbReference type="Proteomes" id="UP001141933"/>
    </source>
</evidence>
<organism evidence="3 4">
    <name type="scientific">Phocaeicola acetigenes</name>
    <dbReference type="NCBI Taxonomy" id="3016083"/>
    <lineage>
        <taxon>Bacteria</taxon>
        <taxon>Pseudomonadati</taxon>
        <taxon>Bacteroidota</taxon>
        <taxon>Bacteroidia</taxon>
        <taxon>Bacteroidales</taxon>
        <taxon>Bacteroidaceae</taxon>
        <taxon>Phocaeicola</taxon>
    </lineage>
</organism>